<evidence type="ECO:0000313" key="4">
    <source>
        <dbReference type="Proteomes" id="UP001210609"/>
    </source>
</evidence>
<name>A0A640TR67_STRNI</name>
<dbReference type="RefSeq" id="WP_159490905.1">
    <property type="nucleotide sequence ID" value="NZ_BLIP01000003.1"/>
</dbReference>
<gene>
    <name evidence="1" type="ORF">Sliba_69560</name>
    <name evidence="2" type="ORF">STRLI_006922</name>
</gene>
<reference evidence="1 3" key="1">
    <citation type="submission" date="2019-12" db="EMBL/GenBank/DDBJ databases">
        <title>Whole genome shotgun sequence of Streptomyces libani subsp. libani NBRC 13452.</title>
        <authorList>
            <person name="Ichikawa N."/>
            <person name="Kimura A."/>
            <person name="Kitahashi Y."/>
            <person name="Komaki H."/>
            <person name="Tamura T."/>
        </authorList>
    </citation>
    <scope>NUCLEOTIDE SEQUENCE [LARGE SCALE GENOMIC DNA]</scope>
    <source>
        <strain evidence="1 3">NBRC 13452</strain>
    </source>
</reference>
<dbReference type="AlphaFoldDB" id="A0A640TR67"/>
<sequence length="116" mass="13259">MTDTKPFRQVYEAFRVLPYPDYPHDRELQDWNSHLLTLDGWIAGYASRIASGSMAAAEVPEVSTLVRQVGDLRRKLDEIASRLEEDRQLVEKYRSYVAALHSLISEIGALENQDHA</sequence>
<dbReference type="EMBL" id="BLIP01000003">
    <property type="protein sequence ID" value="GFE26503.1"/>
    <property type="molecule type" value="Genomic_DNA"/>
</dbReference>
<protein>
    <recommendedName>
        <fullName evidence="5">Transposase</fullName>
    </recommendedName>
</protein>
<reference evidence="2 4" key="2">
    <citation type="submission" date="2022-12" db="EMBL/GenBank/DDBJ databases">
        <authorList>
            <person name="Ruckert C."/>
            <person name="Busche T."/>
            <person name="Kalinowski J."/>
            <person name="Wittmann C."/>
        </authorList>
    </citation>
    <scope>NUCLEOTIDE SEQUENCE [LARGE SCALE GENOMIC DNA]</scope>
    <source>
        <strain evidence="2 4">DSM 40555</strain>
    </source>
</reference>
<evidence type="ECO:0000313" key="2">
    <source>
        <dbReference type="EMBL" id="WAU00648.1"/>
    </source>
</evidence>
<evidence type="ECO:0000313" key="3">
    <source>
        <dbReference type="Proteomes" id="UP000429552"/>
    </source>
</evidence>
<keyword evidence="4" id="KW-1185">Reference proteome</keyword>
<dbReference type="Proteomes" id="UP000429552">
    <property type="component" value="Unassembled WGS sequence"/>
</dbReference>
<dbReference type="Proteomes" id="UP001210609">
    <property type="component" value="Chromosome"/>
</dbReference>
<organism evidence="1 3">
    <name type="scientific">Streptomyces nigrescens</name>
    <dbReference type="NCBI Taxonomy" id="1920"/>
    <lineage>
        <taxon>Bacteria</taxon>
        <taxon>Bacillati</taxon>
        <taxon>Actinomycetota</taxon>
        <taxon>Actinomycetes</taxon>
        <taxon>Kitasatosporales</taxon>
        <taxon>Streptomycetaceae</taxon>
        <taxon>Streptomyces</taxon>
    </lineage>
</organism>
<accession>A0A640TR67</accession>
<proteinExistence type="predicted"/>
<evidence type="ECO:0008006" key="5">
    <source>
        <dbReference type="Google" id="ProtNLM"/>
    </source>
</evidence>
<dbReference type="EMBL" id="CP114202">
    <property type="protein sequence ID" value="WAU00648.1"/>
    <property type="molecule type" value="Genomic_DNA"/>
</dbReference>
<evidence type="ECO:0000313" key="1">
    <source>
        <dbReference type="EMBL" id="GFE26503.1"/>
    </source>
</evidence>